<dbReference type="Pfam" id="PF02517">
    <property type="entry name" value="Rce1-like"/>
    <property type="match status" value="1"/>
</dbReference>
<evidence type="ECO:0000256" key="1">
    <source>
        <dbReference type="SAM" id="Phobius"/>
    </source>
</evidence>
<proteinExistence type="predicted"/>
<feature type="domain" description="CAAX prenyl protease 2/Lysostaphin resistance protein A-like" evidence="2">
    <location>
        <begin position="208"/>
        <end position="291"/>
    </location>
</feature>
<feature type="transmembrane region" description="Helical" evidence="1">
    <location>
        <begin position="261"/>
        <end position="278"/>
    </location>
</feature>
<sequence>MLMDNPKDTRFLGYYWDELKRLLQPATPILVTAIYSFVLIFERKHYKMFRISTYEGLIASLNLDFGSIAERDWWFPVMMGLRGIWYMLIPLVVIGILFVFTSLPREKSNPLPGFQSKGLLNWFDNLWLWTPLSVSRSVLGLSKGTRRVFPQHRFSDYGFRLGRWVGWRDSLIFFAIMIPFVAFAVLQGDFSRTYPLANIAERTLGWFIIWETFHLLHMFGWEFLNRGFLLFGLEKIMGRWAILATAIPFALLHMGKPELETYGSFIAAIALGWVALRTRSFLPGVFLHWSVALIMDILAVLMSGGFTG</sequence>
<dbReference type="EMBL" id="WJKJ01000227">
    <property type="protein sequence ID" value="MBD3364896.1"/>
    <property type="molecule type" value="Genomic_DNA"/>
</dbReference>
<dbReference type="InterPro" id="IPR003675">
    <property type="entry name" value="Rce1/LyrA-like_dom"/>
</dbReference>
<keyword evidence="3" id="KW-0645">Protease</keyword>
<gene>
    <name evidence="3" type="ORF">GF359_06745</name>
</gene>
<evidence type="ECO:0000259" key="2">
    <source>
        <dbReference type="Pfam" id="PF02517"/>
    </source>
</evidence>
<feature type="transmembrane region" description="Helical" evidence="1">
    <location>
        <begin position="285"/>
        <end position="306"/>
    </location>
</feature>
<dbReference type="AlphaFoldDB" id="A0A9D5KBW0"/>
<feature type="transmembrane region" description="Helical" evidence="1">
    <location>
        <begin position="206"/>
        <end position="224"/>
    </location>
</feature>
<feature type="transmembrane region" description="Helical" evidence="1">
    <location>
        <begin position="236"/>
        <end position="255"/>
    </location>
</feature>
<feature type="transmembrane region" description="Helical" evidence="1">
    <location>
        <begin position="165"/>
        <end position="186"/>
    </location>
</feature>
<evidence type="ECO:0000313" key="3">
    <source>
        <dbReference type="EMBL" id="MBD3364896.1"/>
    </source>
</evidence>
<feature type="transmembrane region" description="Helical" evidence="1">
    <location>
        <begin position="84"/>
        <end position="103"/>
    </location>
</feature>
<evidence type="ECO:0000313" key="4">
    <source>
        <dbReference type="Proteomes" id="UP000630660"/>
    </source>
</evidence>
<dbReference type="GO" id="GO:0008237">
    <property type="term" value="F:metallopeptidase activity"/>
    <property type="evidence" value="ECO:0007669"/>
    <property type="project" value="UniProtKB-KW"/>
</dbReference>
<keyword evidence="3" id="KW-0482">Metalloprotease</keyword>
<dbReference type="Proteomes" id="UP000630660">
    <property type="component" value="Unassembled WGS sequence"/>
</dbReference>
<protein>
    <submittedName>
        <fullName evidence="3">CPBP family intramembrane metalloprotease</fullName>
    </submittedName>
</protein>
<dbReference type="GO" id="GO:0080120">
    <property type="term" value="P:CAAX-box protein maturation"/>
    <property type="evidence" value="ECO:0007669"/>
    <property type="project" value="UniProtKB-ARBA"/>
</dbReference>
<accession>A0A9D5KBW0</accession>
<keyword evidence="1" id="KW-0812">Transmembrane</keyword>
<keyword evidence="3" id="KW-0378">Hydrolase</keyword>
<dbReference type="GO" id="GO:0004175">
    <property type="term" value="F:endopeptidase activity"/>
    <property type="evidence" value="ECO:0007669"/>
    <property type="project" value="UniProtKB-ARBA"/>
</dbReference>
<organism evidence="3 4">
    <name type="scientific">candidate division WOR-3 bacterium</name>
    <dbReference type="NCBI Taxonomy" id="2052148"/>
    <lineage>
        <taxon>Bacteria</taxon>
        <taxon>Bacteria division WOR-3</taxon>
    </lineage>
</organism>
<name>A0A9D5KBW0_UNCW3</name>
<feature type="transmembrane region" description="Helical" evidence="1">
    <location>
        <begin position="22"/>
        <end position="41"/>
    </location>
</feature>
<reference evidence="3" key="1">
    <citation type="submission" date="2019-11" db="EMBL/GenBank/DDBJ databases">
        <title>Microbial mats filling the niche in hypersaline microbial mats.</title>
        <authorList>
            <person name="Wong H.L."/>
            <person name="Macleod F.I."/>
            <person name="White R.A. III"/>
            <person name="Burns B.P."/>
        </authorList>
    </citation>
    <scope>NUCLEOTIDE SEQUENCE</scope>
    <source>
        <strain evidence="3">Bin_327</strain>
    </source>
</reference>
<comment type="caution">
    <text evidence="3">The sequence shown here is derived from an EMBL/GenBank/DDBJ whole genome shotgun (WGS) entry which is preliminary data.</text>
</comment>
<keyword evidence="1" id="KW-1133">Transmembrane helix</keyword>
<keyword evidence="1" id="KW-0472">Membrane</keyword>